<protein>
    <recommendedName>
        <fullName evidence="2">Retrotransposon Copia-like N-terminal domain-containing protein</fullName>
    </recommendedName>
</protein>
<feature type="compositionally biased region" description="Polar residues" evidence="1">
    <location>
        <begin position="1"/>
        <end position="18"/>
    </location>
</feature>
<dbReference type="InterPro" id="IPR029472">
    <property type="entry name" value="Copia-like_N"/>
</dbReference>
<organism evidence="3 4">
    <name type="scientific">Acacia crassicarpa</name>
    <name type="common">northern wattle</name>
    <dbReference type="NCBI Taxonomy" id="499986"/>
    <lineage>
        <taxon>Eukaryota</taxon>
        <taxon>Viridiplantae</taxon>
        <taxon>Streptophyta</taxon>
        <taxon>Embryophyta</taxon>
        <taxon>Tracheophyta</taxon>
        <taxon>Spermatophyta</taxon>
        <taxon>Magnoliopsida</taxon>
        <taxon>eudicotyledons</taxon>
        <taxon>Gunneridae</taxon>
        <taxon>Pentapetalae</taxon>
        <taxon>rosids</taxon>
        <taxon>fabids</taxon>
        <taxon>Fabales</taxon>
        <taxon>Fabaceae</taxon>
        <taxon>Caesalpinioideae</taxon>
        <taxon>mimosoid clade</taxon>
        <taxon>Acacieae</taxon>
        <taxon>Acacia</taxon>
    </lineage>
</organism>
<evidence type="ECO:0000256" key="1">
    <source>
        <dbReference type="SAM" id="MobiDB-lite"/>
    </source>
</evidence>
<feature type="region of interest" description="Disordered" evidence="1">
    <location>
        <begin position="290"/>
        <end position="316"/>
    </location>
</feature>
<dbReference type="AlphaFoldDB" id="A0AAE1TJS3"/>
<sequence length="316" mass="34422">MASATTSDQPSSHTSPSVVSAIPLPVTDPSSSFYIHPNENPTLVLVTPPLDSTNYHSWSRSMRSALLSKNKLRFINGSILPPPLTDANFPAWERCNNLILWDEMANIRPLKPCTCGFISQALLHRDDDKVIRFLKGLNESFASVKSQIMLLDPLPPITRVFSLIVQQEREMRIPLVSPESSVLMAKGSRFPNHPSSKPKLCSYCGKPRHTEETCYRKHGFPPGFKFRSSGSSSMVNNLSTKDSGSGFVQAPSLAMVSSPVPSPSHAAILPQLSVAQYTRLLSLLECPSTSTPSVNQLSASLSVPTEGNSKSNMSVS</sequence>
<dbReference type="Pfam" id="PF14244">
    <property type="entry name" value="Retrotran_gag_3"/>
    <property type="match status" value="1"/>
</dbReference>
<reference evidence="3" key="1">
    <citation type="submission" date="2023-10" db="EMBL/GenBank/DDBJ databases">
        <title>Chromosome-level genome of the transformable northern wattle, Acacia crassicarpa.</title>
        <authorList>
            <person name="Massaro I."/>
            <person name="Sinha N.R."/>
            <person name="Poethig S."/>
            <person name="Leichty A.R."/>
        </authorList>
    </citation>
    <scope>NUCLEOTIDE SEQUENCE</scope>
    <source>
        <strain evidence="3">Acra3RX</strain>
        <tissue evidence="3">Leaf</tissue>
    </source>
</reference>
<dbReference type="PANTHER" id="PTHR34222:SF99">
    <property type="entry name" value="PROTEIN, PUTATIVE-RELATED"/>
    <property type="match status" value="1"/>
</dbReference>
<comment type="caution">
    <text evidence="3">The sequence shown here is derived from an EMBL/GenBank/DDBJ whole genome shotgun (WGS) entry which is preliminary data.</text>
</comment>
<accession>A0AAE1TJS3</accession>
<name>A0AAE1TJS3_9FABA</name>
<proteinExistence type="predicted"/>
<dbReference type="EMBL" id="JAWXYG010000001">
    <property type="protein sequence ID" value="KAK4286009.1"/>
    <property type="molecule type" value="Genomic_DNA"/>
</dbReference>
<evidence type="ECO:0000313" key="4">
    <source>
        <dbReference type="Proteomes" id="UP001293593"/>
    </source>
</evidence>
<feature type="region of interest" description="Disordered" evidence="1">
    <location>
        <begin position="1"/>
        <end position="22"/>
    </location>
</feature>
<dbReference type="PANTHER" id="PTHR34222">
    <property type="entry name" value="GAG_PRE-INTEGRS DOMAIN-CONTAINING PROTEIN"/>
    <property type="match status" value="1"/>
</dbReference>
<dbReference type="Proteomes" id="UP001293593">
    <property type="component" value="Unassembled WGS sequence"/>
</dbReference>
<evidence type="ECO:0000259" key="2">
    <source>
        <dbReference type="Pfam" id="PF14244"/>
    </source>
</evidence>
<keyword evidence="4" id="KW-1185">Reference proteome</keyword>
<feature type="domain" description="Retrotransposon Copia-like N-terminal" evidence="2">
    <location>
        <begin position="36"/>
        <end position="82"/>
    </location>
</feature>
<evidence type="ECO:0000313" key="3">
    <source>
        <dbReference type="EMBL" id="KAK4286009.1"/>
    </source>
</evidence>
<gene>
    <name evidence="3" type="ORF">QN277_002627</name>
</gene>